<keyword evidence="6" id="KW-0460">Magnesium</keyword>
<reference evidence="9" key="1">
    <citation type="journal article" date="2014" name="Int. J. Syst. Evol. Microbiol.">
        <title>Complete genome sequence of Corynebacterium casei LMG S-19264T (=DSM 44701T), isolated from a smear-ripened cheese.</title>
        <authorList>
            <consortium name="US DOE Joint Genome Institute (JGI-PGF)"/>
            <person name="Walter F."/>
            <person name="Albersmeier A."/>
            <person name="Kalinowski J."/>
            <person name="Ruckert C."/>
        </authorList>
    </citation>
    <scope>NUCLEOTIDE SEQUENCE</scope>
    <source>
        <strain evidence="9">CGMCC 1.12195</strain>
    </source>
</reference>
<name>A0A917M2C6_9SPHI</name>
<keyword evidence="5" id="KW-0378">Hydrolase</keyword>
<dbReference type="InterPro" id="IPR050556">
    <property type="entry name" value="Type_II_TA_system_RNase"/>
</dbReference>
<keyword evidence="3" id="KW-0540">Nuclease</keyword>
<evidence type="ECO:0000256" key="3">
    <source>
        <dbReference type="ARBA" id="ARBA00022722"/>
    </source>
</evidence>
<keyword evidence="10" id="KW-1185">Reference proteome</keyword>
<feature type="domain" description="PIN" evidence="8">
    <location>
        <begin position="11"/>
        <end position="76"/>
    </location>
</feature>
<organism evidence="9 10">
    <name type="scientific">Parapedobacter pyrenivorans</name>
    <dbReference type="NCBI Taxonomy" id="1305674"/>
    <lineage>
        <taxon>Bacteria</taxon>
        <taxon>Pseudomonadati</taxon>
        <taxon>Bacteroidota</taxon>
        <taxon>Sphingobacteriia</taxon>
        <taxon>Sphingobacteriales</taxon>
        <taxon>Sphingobacteriaceae</taxon>
        <taxon>Parapedobacter</taxon>
    </lineage>
</organism>
<dbReference type="Pfam" id="PF01850">
    <property type="entry name" value="PIN"/>
    <property type="match status" value="1"/>
</dbReference>
<dbReference type="GO" id="GO:0046872">
    <property type="term" value="F:metal ion binding"/>
    <property type="evidence" value="ECO:0007669"/>
    <property type="project" value="UniProtKB-KW"/>
</dbReference>
<evidence type="ECO:0000256" key="2">
    <source>
        <dbReference type="ARBA" id="ARBA00022649"/>
    </source>
</evidence>
<dbReference type="GO" id="GO:0016787">
    <property type="term" value="F:hydrolase activity"/>
    <property type="evidence" value="ECO:0007669"/>
    <property type="project" value="UniProtKB-KW"/>
</dbReference>
<dbReference type="InterPro" id="IPR002716">
    <property type="entry name" value="PIN_dom"/>
</dbReference>
<proteinExistence type="inferred from homology"/>
<sequence length="83" mass="9498">MVGTKTDQEEFWKKFFDKVTILPFNKSVNDWAVSITKQLKSSNKLIEVPDIFIAATAKAHNLPLATLNLKHFERIKDLAIVQI</sequence>
<dbReference type="AlphaFoldDB" id="A0A917M2C6"/>
<dbReference type="SUPFAM" id="SSF88723">
    <property type="entry name" value="PIN domain-like"/>
    <property type="match status" value="1"/>
</dbReference>
<dbReference type="GO" id="GO:0004518">
    <property type="term" value="F:nuclease activity"/>
    <property type="evidence" value="ECO:0007669"/>
    <property type="project" value="UniProtKB-KW"/>
</dbReference>
<reference evidence="9" key="2">
    <citation type="submission" date="2020-09" db="EMBL/GenBank/DDBJ databases">
        <authorList>
            <person name="Sun Q."/>
            <person name="Zhou Y."/>
        </authorList>
    </citation>
    <scope>NUCLEOTIDE SEQUENCE</scope>
    <source>
        <strain evidence="9">CGMCC 1.12195</strain>
    </source>
</reference>
<dbReference type="CDD" id="cd09881">
    <property type="entry name" value="PIN_VapC4-5_FitB-like"/>
    <property type="match status" value="1"/>
</dbReference>
<evidence type="ECO:0000256" key="4">
    <source>
        <dbReference type="ARBA" id="ARBA00022723"/>
    </source>
</evidence>
<dbReference type="Proteomes" id="UP000660862">
    <property type="component" value="Unassembled WGS sequence"/>
</dbReference>
<dbReference type="Gene3D" id="3.40.50.1010">
    <property type="entry name" value="5'-nuclease"/>
    <property type="match status" value="1"/>
</dbReference>
<evidence type="ECO:0000259" key="8">
    <source>
        <dbReference type="Pfam" id="PF01850"/>
    </source>
</evidence>
<accession>A0A917M2C6</accession>
<evidence type="ECO:0000256" key="7">
    <source>
        <dbReference type="ARBA" id="ARBA00038093"/>
    </source>
</evidence>
<comment type="cofactor">
    <cofactor evidence="1">
        <name>Mg(2+)</name>
        <dbReference type="ChEBI" id="CHEBI:18420"/>
    </cofactor>
</comment>
<dbReference type="EMBL" id="BMER01000001">
    <property type="protein sequence ID" value="GGG72770.1"/>
    <property type="molecule type" value="Genomic_DNA"/>
</dbReference>
<evidence type="ECO:0000256" key="5">
    <source>
        <dbReference type="ARBA" id="ARBA00022801"/>
    </source>
</evidence>
<comment type="caution">
    <text evidence="9">The sequence shown here is derived from an EMBL/GenBank/DDBJ whole genome shotgun (WGS) entry which is preliminary data.</text>
</comment>
<evidence type="ECO:0000256" key="6">
    <source>
        <dbReference type="ARBA" id="ARBA00022842"/>
    </source>
</evidence>
<keyword evidence="2" id="KW-1277">Toxin-antitoxin system</keyword>
<dbReference type="PANTHER" id="PTHR33653:SF1">
    <property type="entry name" value="RIBONUCLEASE VAPC2"/>
    <property type="match status" value="1"/>
</dbReference>
<evidence type="ECO:0000313" key="10">
    <source>
        <dbReference type="Proteomes" id="UP000660862"/>
    </source>
</evidence>
<evidence type="ECO:0000313" key="9">
    <source>
        <dbReference type="EMBL" id="GGG72770.1"/>
    </source>
</evidence>
<keyword evidence="4" id="KW-0479">Metal-binding</keyword>
<protein>
    <recommendedName>
        <fullName evidence="8">PIN domain-containing protein</fullName>
    </recommendedName>
</protein>
<dbReference type="PANTHER" id="PTHR33653">
    <property type="entry name" value="RIBONUCLEASE VAPC2"/>
    <property type="match status" value="1"/>
</dbReference>
<evidence type="ECO:0000256" key="1">
    <source>
        <dbReference type="ARBA" id="ARBA00001946"/>
    </source>
</evidence>
<gene>
    <name evidence="9" type="ORF">GCM10007415_00080</name>
</gene>
<comment type="similarity">
    <text evidence="7">Belongs to the PINc/VapC protein family.</text>
</comment>
<dbReference type="InterPro" id="IPR029060">
    <property type="entry name" value="PIN-like_dom_sf"/>
</dbReference>